<evidence type="ECO:0000259" key="14">
    <source>
        <dbReference type="PROSITE" id="PS50878"/>
    </source>
</evidence>
<feature type="compositionally biased region" description="Gly residues" evidence="12">
    <location>
        <begin position="2555"/>
        <end position="2565"/>
    </location>
</feature>
<evidence type="ECO:0000256" key="4">
    <source>
        <dbReference type="ARBA" id="ARBA00022695"/>
    </source>
</evidence>
<dbReference type="PROSITE" id="PS50994">
    <property type="entry name" value="INTEGRASE"/>
    <property type="match status" value="1"/>
</dbReference>
<dbReference type="InterPro" id="IPR043502">
    <property type="entry name" value="DNA/RNA_pol_sf"/>
</dbReference>
<dbReference type="InterPro" id="IPR001878">
    <property type="entry name" value="Znf_CCHC"/>
</dbReference>
<dbReference type="InterPro" id="IPR043128">
    <property type="entry name" value="Rev_trsase/Diguanyl_cyclase"/>
</dbReference>
<feature type="region of interest" description="Disordered" evidence="12">
    <location>
        <begin position="2519"/>
        <end position="2565"/>
    </location>
</feature>
<dbReference type="SUPFAM" id="SSF57756">
    <property type="entry name" value="Retrovirus zinc finger-like domains"/>
    <property type="match status" value="1"/>
</dbReference>
<dbReference type="Gene3D" id="3.30.420.10">
    <property type="entry name" value="Ribonuclease H-like superfamily/Ribonuclease H"/>
    <property type="match status" value="1"/>
</dbReference>
<evidence type="ECO:0000313" key="16">
    <source>
        <dbReference type="EMBL" id="QRW20601.1"/>
    </source>
</evidence>
<keyword evidence="8" id="KW-0694">RNA-binding</keyword>
<dbReference type="GO" id="GO:0004519">
    <property type="term" value="F:endonuclease activity"/>
    <property type="evidence" value="ECO:0007669"/>
    <property type="project" value="UniProtKB-KW"/>
</dbReference>
<dbReference type="GO" id="GO:0016787">
    <property type="term" value="F:hydrolase activity"/>
    <property type="evidence" value="ECO:0007669"/>
    <property type="project" value="UniProtKB-KW"/>
</dbReference>
<dbReference type="SUPFAM" id="SSF54160">
    <property type="entry name" value="Chromo domain-like"/>
    <property type="match status" value="1"/>
</dbReference>
<feature type="compositionally biased region" description="Basic and acidic residues" evidence="12">
    <location>
        <begin position="2545"/>
        <end position="2554"/>
    </location>
</feature>
<evidence type="ECO:0000256" key="6">
    <source>
        <dbReference type="ARBA" id="ARBA00022759"/>
    </source>
</evidence>
<feature type="domain" description="Reverse transcriptase" evidence="14">
    <location>
        <begin position="1041"/>
        <end position="1223"/>
    </location>
</feature>
<dbReference type="SUPFAM" id="SSF56672">
    <property type="entry name" value="DNA/RNA polymerases"/>
    <property type="match status" value="1"/>
</dbReference>
<keyword evidence="7" id="KW-0378">Hydrolase</keyword>
<evidence type="ECO:0000259" key="13">
    <source>
        <dbReference type="PROSITE" id="PS50158"/>
    </source>
</evidence>
<feature type="region of interest" description="Disordered" evidence="12">
    <location>
        <begin position="2292"/>
        <end position="2358"/>
    </location>
</feature>
<evidence type="ECO:0000256" key="11">
    <source>
        <dbReference type="SAM" id="Coils"/>
    </source>
</evidence>
<dbReference type="PROSITE" id="PS50878">
    <property type="entry name" value="RT_POL"/>
    <property type="match status" value="1"/>
</dbReference>
<evidence type="ECO:0000256" key="8">
    <source>
        <dbReference type="ARBA" id="ARBA00022884"/>
    </source>
</evidence>
<dbReference type="InterPro" id="IPR012337">
    <property type="entry name" value="RNaseH-like_sf"/>
</dbReference>
<feature type="compositionally biased region" description="Basic and acidic residues" evidence="12">
    <location>
        <begin position="2445"/>
        <end position="2458"/>
    </location>
</feature>
<evidence type="ECO:0000256" key="10">
    <source>
        <dbReference type="PROSITE-ProRule" id="PRU00047"/>
    </source>
</evidence>
<keyword evidence="4" id="KW-0548">Nucleotidyltransferase</keyword>
<proteinExistence type="predicted"/>
<dbReference type="GO" id="GO:0006397">
    <property type="term" value="P:mRNA processing"/>
    <property type="evidence" value="ECO:0007669"/>
    <property type="project" value="UniProtKB-KW"/>
</dbReference>
<dbReference type="Gene3D" id="2.40.70.10">
    <property type="entry name" value="Acid Proteases"/>
    <property type="match status" value="1"/>
</dbReference>
<feature type="compositionally biased region" description="Basic and acidic residues" evidence="12">
    <location>
        <begin position="262"/>
        <end position="272"/>
    </location>
</feature>
<keyword evidence="2" id="KW-0507">mRNA processing</keyword>
<feature type="coiled-coil region" evidence="11">
    <location>
        <begin position="500"/>
        <end position="534"/>
    </location>
</feature>
<dbReference type="EC" id="2.7.7.49" evidence="1"/>
<dbReference type="CDD" id="cd01647">
    <property type="entry name" value="RT_LTR"/>
    <property type="match status" value="1"/>
</dbReference>
<dbReference type="InterPro" id="IPR021109">
    <property type="entry name" value="Peptidase_aspartic_dom_sf"/>
</dbReference>
<evidence type="ECO:0000256" key="2">
    <source>
        <dbReference type="ARBA" id="ARBA00022664"/>
    </source>
</evidence>
<dbReference type="EMBL" id="CP059663">
    <property type="protein sequence ID" value="QRW20601.1"/>
    <property type="molecule type" value="Genomic_DNA"/>
</dbReference>
<dbReference type="Gene3D" id="3.10.10.10">
    <property type="entry name" value="HIV Type 1 Reverse Transcriptase, subunit A, domain 1"/>
    <property type="match status" value="1"/>
</dbReference>
<keyword evidence="10" id="KW-0479">Metal-binding</keyword>
<dbReference type="GeneID" id="67027869"/>
<feature type="compositionally biased region" description="Basic and acidic residues" evidence="12">
    <location>
        <begin position="454"/>
        <end position="465"/>
    </location>
</feature>
<keyword evidence="9" id="KW-0695">RNA-directed DNA polymerase</keyword>
<name>A0A8H8NYD1_9AGAM</name>
<evidence type="ECO:0000256" key="9">
    <source>
        <dbReference type="ARBA" id="ARBA00022918"/>
    </source>
</evidence>
<dbReference type="InterPro" id="IPR050951">
    <property type="entry name" value="Retrovirus_Pol_polyprotein"/>
</dbReference>
<evidence type="ECO:0000256" key="3">
    <source>
        <dbReference type="ARBA" id="ARBA00022679"/>
    </source>
</evidence>
<keyword evidence="11" id="KW-0175">Coiled coil</keyword>
<dbReference type="InterPro" id="IPR036875">
    <property type="entry name" value="Znf_CCHC_sf"/>
</dbReference>
<feature type="region of interest" description="Disordered" evidence="12">
    <location>
        <begin position="345"/>
        <end position="495"/>
    </location>
</feature>
<dbReference type="PANTHER" id="PTHR37984">
    <property type="entry name" value="PROTEIN CBG26694"/>
    <property type="match status" value="1"/>
</dbReference>
<evidence type="ECO:0000256" key="7">
    <source>
        <dbReference type="ARBA" id="ARBA00022801"/>
    </source>
</evidence>
<keyword evidence="6" id="KW-0255">Endonuclease</keyword>
<feature type="region of interest" description="Disordered" evidence="12">
    <location>
        <begin position="2203"/>
        <end position="2231"/>
    </location>
</feature>
<feature type="compositionally biased region" description="Basic and acidic residues" evidence="12">
    <location>
        <begin position="2301"/>
        <end position="2323"/>
    </location>
</feature>
<evidence type="ECO:0000313" key="17">
    <source>
        <dbReference type="Proteomes" id="UP000650533"/>
    </source>
</evidence>
<accession>A0A8H8NYD1</accession>
<organism evidence="16 17">
    <name type="scientific">Rhizoctonia solani</name>
    <dbReference type="NCBI Taxonomy" id="456999"/>
    <lineage>
        <taxon>Eukaryota</taxon>
        <taxon>Fungi</taxon>
        <taxon>Dikarya</taxon>
        <taxon>Basidiomycota</taxon>
        <taxon>Agaricomycotina</taxon>
        <taxon>Agaricomycetes</taxon>
        <taxon>Cantharellales</taxon>
        <taxon>Ceratobasidiaceae</taxon>
        <taxon>Rhizoctonia</taxon>
    </lineage>
</organism>
<feature type="region of interest" description="Disordered" evidence="12">
    <location>
        <begin position="649"/>
        <end position="736"/>
    </location>
</feature>
<keyword evidence="5" id="KW-0540">Nuclease</keyword>
<evidence type="ECO:0000259" key="15">
    <source>
        <dbReference type="PROSITE" id="PS50994"/>
    </source>
</evidence>
<reference evidence="16" key="1">
    <citation type="submission" date="2020-05" db="EMBL/GenBank/DDBJ databases">
        <title>Evolutionary and genomic comparisons of hybrid uninucleate and nonhybrid Rhizoctonia fungi.</title>
        <authorList>
            <person name="Li C."/>
            <person name="Chen X."/>
        </authorList>
    </citation>
    <scope>NUCLEOTIDE SEQUENCE</scope>
    <source>
        <strain evidence="16">AG-1 IA</strain>
    </source>
</reference>
<feature type="compositionally biased region" description="Polar residues" evidence="12">
    <location>
        <begin position="248"/>
        <end position="258"/>
    </location>
</feature>
<dbReference type="Pfam" id="PF17917">
    <property type="entry name" value="RT_RNaseH"/>
    <property type="match status" value="1"/>
</dbReference>
<feature type="region of interest" description="Disordered" evidence="12">
    <location>
        <begin position="2444"/>
        <end position="2499"/>
    </location>
</feature>
<feature type="domain" description="CCHC-type" evidence="13">
    <location>
        <begin position="745"/>
        <end position="760"/>
    </location>
</feature>
<dbReference type="PANTHER" id="PTHR37984:SF5">
    <property type="entry name" value="PROTEIN NYNRIN-LIKE"/>
    <property type="match status" value="1"/>
</dbReference>
<dbReference type="InterPro" id="IPR016197">
    <property type="entry name" value="Chromo-like_dom_sf"/>
</dbReference>
<feature type="region of interest" description="Disordered" evidence="12">
    <location>
        <begin position="1553"/>
        <end position="1592"/>
    </location>
</feature>
<keyword evidence="10" id="KW-0863">Zinc-finger</keyword>
<dbReference type="KEGG" id="rsx:RhiXN_05590"/>
<dbReference type="InterPro" id="IPR041373">
    <property type="entry name" value="RT_RNaseH"/>
</dbReference>
<feature type="compositionally biased region" description="Basic residues" evidence="12">
    <location>
        <begin position="226"/>
        <end position="238"/>
    </location>
</feature>
<evidence type="ECO:0000256" key="1">
    <source>
        <dbReference type="ARBA" id="ARBA00012493"/>
    </source>
</evidence>
<dbReference type="GO" id="GO:0015074">
    <property type="term" value="P:DNA integration"/>
    <property type="evidence" value="ECO:0007669"/>
    <property type="project" value="InterPro"/>
</dbReference>
<evidence type="ECO:0000256" key="12">
    <source>
        <dbReference type="SAM" id="MobiDB-lite"/>
    </source>
</evidence>
<dbReference type="Pfam" id="PF17921">
    <property type="entry name" value="Integrase_H2C2"/>
    <property type="match status" value="1"/>
</dbReference>
<dbReference type="CDD" id="cd09274">
    <property type="entry name" value="RNase_HI_RT_Ty3"/>
    <property type="match status" value="1"/>
</dbReference>
<evidence type="ECO:0000256" key="5">
    <source>
        <dbReference type="ARBA" id="ARBA00022722"/>
    </source>
</evidence>
<feature type="region of interest" description="Disordered" evidence="12">
    <location>
        <begin position="1"/>
        <end position="47"/>
    </location>
</feature>
<feature type="compositionally biased region" description="Polar residues" evidence="12">
    <location>
        <begin position="675"/>
        <end position="704"/>
    </location>
</feature>
<sequence length="2565" mass="288287">MSRRLRSGRNYDASEVPTAPKRRADKRMAPKTANRVEPETSNKTTDEQAIVPARRVQLTFGTMPQGAREPGERMVVLGVGKRQGIAFADTEGVKLSPSAYVALTQRAPPIRKVLSWPLPIKETRREADAPMNREATSEQSVELVERASVEQTSAPAYADDQRATSEVPTTPNIGAESRRESDDEIFVTARTSRVLNESIVLDDDGKPVLAQYIVIDEKESETPSKNSKRKRTRRKSKGKGKEKELDISVSTESKSTANHEGLTWDKEVRRANGNDGGPGDVEELPDVSDWVNPNWSRSDYIPTSEGDCTKAESGNGSVEVNALIYELADEYAFDDEEYASVLRNLRSSKRSESTHSQTRGAGPSRQPRVTIKEVDSGSEDTTTSRTRSHKSKGKAKAKAKGKKRKRPSLGAALDDLEGTRERHVQQTDPQSTPNAYRGGGYLEGIIESTPARKSKTDSDETESTHTSRYGGGGPPDPSDSGSKTANSSDSSWTESLARLRDDNRWRNRQLEELVAKLKKQNKKLEQKVVTQARSGYKAQSPKTYKGKADIDKLDMFIFNFKDDMRKLYNEKKQGDLGVQDYFAKLACLRRRLREVTDHQHVLRVWDGAAQYIKVGWALKGMRPEATTCKTLQETALDIERAHKYKRSIEKLGNEKLGSRRNQLRSPLQKHDRASNYKNPGDNQSGRNRGNNKGTGYNSNSNGNRQNKHPNKYMRGGQAKGRDGQENQQRKLTNKKKAKLRAAGLCFECKRLGHLSKDCPKFHKAKPLHVNANAVKVRPKSKVRVLLVMLKELDKLTRLKEKIEINAVGVGRKNKELGPKHVERNAIKVKDHTRKVLNTLIVEAKLEGKSVCVLLDLGCQTDMVSTTIVDQLRLPKVKLTKPLQVQLAMAGLRGTLHYGVKARIEYQGIDEYQDFDVGNLDNYDLILGTPFLFQHSVQLSFNPYGVYIGSTKSLPLDGEQVIQINLLSADIVGLRMAELRDMLRSEAMSVCKPQDGNTPLPPFQAINHRIPLVDEQRTYRFRPSRCPEALKGQFESKAREYLGSGRWKHSTGSNAIPMLFIPKKKDGSIELRTVLDKRKQNANTVKMASPLLLPKDILAKVSRHKYQTLLDGKDAYKQIQVVPKDMHKTLFHTPMGTMVSHVMQQGDCNAGATYQALMNHIFAPYIGVFMFVYLDNIVIFSDTIEEHVKHIRTILGVLKRKRLFLSPSKMQFFTEELRILGHIVNKKGIRMDPHKVNLVSKWKTPESKEQLASFLGAVGYLAPNCPGICIPMAPLAKRASGNTPFRWGGTEERAFRDTIKLVEEFRDRHCVALKYGKNESPIYLITDASLTGASGLVSQGKEWQTAQVAAFWSAKFTTAQQNYSVTDREALAVVCSLDKFGPLLHGVEFTILSDHKALEYLQTQKDLNPQQIRMSEKLSQFNCTIKYIEGSKNVLADALLQMYSEDRKGTERAESKFVPDYEEGDNIRDARTRNQSVTRPVVTGMAAKVASESQTMSAGVQRNPERKRVAPVCYDPEIPGRAGQRIRAPHNQGNERVKENWNPDIRDEFVGEQIAEEDLRETKPNEREETSPTSAELEGGSWADNKQDKWDPLDRSDHQQITTLVKELDVNEAIANSYQSDKDYARIVNEPLRFAQFKLCNNLLYFTEHGRMYLCVPDTTVGEWHIRTLLISHAHLIVSHLGYKKTYAYMRESLYWKNMAKDVEKFCAACVSCASSKKLTQKLYGLLKPLPVPKYLWAQIGVDFLGPLTESATLLGKFDMVCVVIDHLTCMAHLIPTRLDYMARNMAKVFHANVFRLHGVPEIIISNRDKLFTLIFWKTLYELLGTKLRLLLAFHPQTDGQTKRLIRTILALIRVCINPALRDWATKLPSIEFAVNLARLETTGFSPFALNYGQTPRPILVQTNTDMYGVRNAARNIKYALMIAHNAIIGLRISQMVKANRHKRPSPFKTNDLVYVSTKNMRVPLGKPHKLLAQWIGPVRIDGVVKEGATYHVELPNNLKQRGIKPIFHALLLKPHVPYEDCCFPGRNYKQIASLEANDDEWAVERIGGHCGKGNNAMFEIVWQLGDRTWESYRVVRHLEALRQYFEALGISRTKELPWKEDGEVPYNELSDSGSETLKCASVRVLKEAIWEPQPVISTISHCLRLDPLLSHLTLSTKCTTAGKDAAVATKNNSGMHHQRTTQDPTNKSMQAYYGCSTWWPRPASKPLGQETPHSPKGEGKDSLGGQTWPGPRMLGEVRWTCTKVLLASVPMGHCVHDQESGLTKGHLQEDALNGDALDLMLGIAADHLPEARWPPSLARDPPYKEEVPQPSTDKERKREENKRVPNPVPTTLPDPVERGPANHPRRPATEPTQAGTIGQQVNKLARKVLLAILLVENVISVTTTLSKRVKRTHQRVIDREWDIMEDMSRIALQALRIEDKPRIGDANYPQELIRRAYPMPQMPELTERGEQGDFETLRTVKAPKSSIGEDKDKPSPGSNAGAEPAIVGDQDDPDVRDATDHVAKWTNLGPDIKMWDADKGLKTIEPEQPCISPRKLELKQSSTRRGSDQNDGKGGEQTNGGKGRK</sequence>
<dbReference type="GO" id="GO:0003723">
    <property type="term" value="F:RNA binding"/>
    <property type="evidence" value="ECO:0007669"/>
    <property type="project" value="UniProtKB-KW"/>
</dbReference>
<dbReference type="GO" id="GO:0008270">
    <property type="term" value="F:zinc ion binding"/>
    <property type="evidence" value="ECO:0007669"/>
    <property type="project" value="UniProtKB-KW"/>
</dbReference>
<keyword evidence="10" id="KW-0862">Zinc</keyword>
<dbReference type="RefSeq" id="XP_043180838.1">
    <property type="nucleotide sequence ID" value="XM_043325406.1"/>
</dbReference>
<keyword evidence="3" id="KW-0808">Transferase</keyword>
<gene>
    <name evidence="16" type="ORF">RhiXN_05590</name>
</gene>
<dbReference type="Gene3D" id="1.10.340.70">
    <property type="match status" value="1"/>
</dbReference>
<feature type="compositionally biased region" description="Basic and acidic residues" evidence="12">
    <location>
        <begin position="719"/>
        <end position="728"/>
    </location>
</feature>
<feature type="compositionally biased region" description="Basic and acidic residues" evidence="12">
    <location>
        <begin position="1559"/>
        <end position="1569"/>
    </location>
</feature>
<dbReference type="Gene3D" id="3.30.70.270">
    <property type="match status" value="2"/>
</dbReference>
<dbReference type="GO" id="GO:0005634">
    <property type="term" value="C:nucleus"/>
    <property type="evidence" value="ECO:0007669"/>
    <property type="project" value="UniProtKB-ARBA"/>
</dbReference>
<dbReference type="CDD" id="cd00303">
    <property type="entry name" value="retropepsin_like"/>
    <property type="match status" value="1"/>
</dbReference>
<dbReference type="GO" id="GO:0003964">
    <property type="term" value="F:RNA-directed DNA polymerase activity"/>
    <property type="evidence" value="ECO:0007669"/>
    <property type="project" value="UniProtKB-KW"/>
</dbReference>
<feature type="compositionally biased region" description="Basic residues" evidence="12">
    <location>
        <begin position="386"/>
        <end position="407"/>
    </location>
</feature>
<dbReference type="InterPro" id="IPR041588">
    <property type="entry name" value="Integrase_H2C2"/>
</dbReference>
<protein>
    <recommendedName>
        <fullName evidence="1">RNA-directed DNA polymerase</fullName>
        <ecNumber evidence="1">2.7.7.49</ecNumber>
    </recommendedName>
</protein>
<dbReference type="InterPro" id="IPR001584">
    <property type="entry name" value="Integrase_cat-core"/>
</dbReference>
<feature type="region of interest" description="Disordered" evidence="12">
    <location>
        <begin position="219"/>
        <end position="290"/>
    </location>
</feature>
<feature type="domain" description="Integrase catalytic" evidence="15">
    <location>
        <begin position="1726"/>
        <end position="1894"/>
    </location>
</feature>
<dbReference type="Proteomes" id="UP000650533">
    <property type="component" value="Chromosome 6"/>
</dbReference>
<feature type="compositionally biased region" description="Polar residues" evidence="12">
    <location>
        <begin position="483"/>
        <end position="494"/>
    </location>
</feature>
<dbReference type="PROSITE" id="PS50158">
    <property type="entry name" value="ZF_CCHC"/>
    <property type="match status" value="1"/>
</dbReference>
<dbReference type="Pfam" id="PF00078">
    <property type="entry name" value="RVT_1"/>
    <property type="match status" value="1"/>
</dbReference>
<dbReference type="SMART" id="SM00343">
    <property type="entry name" value="ZnF_C2HC"/>
    <property type="match status" value="1"/>
</dbReference>
<feature type="compositionally biased region" description="Basic and acidic residues" evidence="12">
    <location>
        <begin position="34"/>
        <end position="46"/>
    </location>
</feature>
<feature type="region of interest" description="Disordered" evidence="12">
    <location>
        <begin position="150"/>
        <end position="183"/>
    </location>
</feature>
<dbReference type="InterPro" id="IPR000477">
    <property type="entry name" value="RT_dom"/>
</dbReference>
<dbReference type="InterPro" id="IPR036397">
    <property type="entry name" value="RNaseH_sf"/>
</dbReference>
<dbReference type="SUPFAM" id="SSF53098">
    <property type="entry name" value="Ribonuclease H-like"/>
    <property type="match status" value="1"/>
</dbReference>